<evidence type="ECO:0000256" key="1">
    <source>
        <dbReference type="SAM" id="MobiDB-lite"/>
    </source>
</evidence>
<evidence type="ECO:0000313" key="3">
    <source>
        <dbReference type="Proteomes" id="UP000003856"/>
    </source>
</evidence>
<proteinExistence type="predicted"/>
<name>C5T0X2_ACIDE</name>
<dbReference type="Proteomes" id="UP000003856">
    <property type="component" value="Unassembled WGS sequence"/>
</dbReference>
<dbReference type="AlphaFoldDB" id="C5T0X2"/>
<feature type="region of interest" description="Disordered" evidence="1">
    <location>
        <begin position="1"/>
        <end position="23"/>
    </location>
</feature>
<sequence>MSAVLSSAAGFPESRQRTTEQISGAREAGAGLGGNTVAHLVQQNCASMPTPAGVVIEHLDAQAGLWQFSVDDGLTWRAVRTDLINRPGCMGLALDRAARLRVLPLGSNRDGARVVFHCVQRSHGPGNGSYRAYAPDEREDASHSIALVLSLGAINGVPPAVKVPRPRNKRARAQGAAAALGGALAMA</sequence>
<keyword evidence="3" id="KW-1185">Reference proteome</keyword>
<organism evidence="2 3">
    <name type="scientific">Acidovorax delafieldii 2AN</name>
    <dbReference type="NCBI Taxonomy" id="573060"/>
    <lineage>
        <taxon>Bacteria</taxon>
        <taxon>Pseudomonadati</taxon>
        <taxon>Pseudomonadota</taxon>
        <taxon>Betaproteobacteria</taxon>
        <taxon>Burkholderiales</taxon>
        <taxon>Comamonadaceae</taxon>
        <taxon>Acidovorax</taxon>
    </lineage>
</organism>
<reference evidence="2 3" key="1">
    <citation type="submission" date="2009-05" db="EMBL/GenBank/DDBJ databases">
        <title>The draft genome of Acidovorax delafieldii 2AN.</title>
        <authorList>
            <consortium name="US DOE Joint Genome Institute (JGI-PGF)"/>
            <person name="Lucas S."/>
            <person name="Copeland A."/>
            <person name="Lapidus A."/>
            <person name="Glavina del Rio T."/>
            <person name="Tice H."/>
            <person name="Bruce D."/>
            <person name="Goodwin L."/>
            <person name="Pitluck S."/>
            <person name="Larimer F."/>
            <person name="Land M.L."/>
            <person name="Hauser L."/>
            <person name="Shelobolina E.S."/>
            <person name="Picardal F."/>
            <person name="Roden E."/>
            <person name="Emerson D."/>
        </authorList>
    </citation>
    <scope>NUCLEOTIDE SEQUENCE [LARGE SCALE GENOMIC DNA]</scope>
    <source>
        <strain evidence="2 3">2AN</strain>
    </source>
</reference>
<evidence type="ECO:0000313" key="2">
    <source>
        <dbReference type="EMBL" id="EER61826.1"/>
    </source>
</evidence>
<accession>C5T0X2</accession>
<dbReference type="RefSeq" id="WP_005793210.1">
    <property type="nucleotide sequence ID" value="NZ_ACQT01000008.1"/>
</dbReference>
<gene>
    <name evidence="2" type="ORF">AcdelDRAFT_0552</name>
</gene>
<dbReference type="PATRIC" id="fig|573060.9.peg.4605"/>
<dbReference type="EMBL" id="ACQT01000008">
    <property type="protein sequence ID" value="EER61826.1"/>
    <property type="molecule type" value="Genomic_DNA"/>
</dbReference>
<protein>
    <submittedName>
        <fullName evidence="2">Uncharacterized protein</fullName>
    </submittedName>
</protein>
<comment type="caution">
    <text evidence="2">The sequence shown here is derived from an EMBL/GenBank/DDBJ whole genome shotgun (WGS) entry which is preliminary data.</text>
</comment>